<gene>
    <name evidence="1" type="ORF">EDC91_14422</name>
</gene>
<dbReference type="EMBL" id="SLWF01000044">
    <property type="protein sequence ID" value="TCN77721.1"/>
    <property type="molecule type" value="Genomic_DNA"/>
</dbReference>
<dbReference type="RefSeq" id="WP_133040505.1">
    <property type="nucleotide sequence ID" value="NZ_SLWF01000044.1"/>
</dbReference>
<keyword evidence="2" id="KW-1185">Reference proteome</keyword>
<dbReference type="InterPro" id="IPR020353">
    <property type="entry name" value="Toxin_YafO"/>
</dbReference>
<dbReference type="AlphaFoldDB" id="A0A4R2F2T6"/>
<evidence type="ECO:0000313" key="2">
    <source>
        <dbReference type="Proteomes" id="UP000294832"/>
    </source>
</evidence>
<accession>A0A4R2F2T6</accession>
<proteinExistence type="predicted"/>
<reference evidence="1 2" key="1">
    <citation type="submission" date="2019-03" db="EMBL/GenBank/DDBJ databases">
        <title>Freshwater and sediment microbial communities from various areas in North America, analyzing microbe dynamics in response to fracking.</title>
        <authorList>
            <person name="Lamendella R."/>
        </authorList>
    </citation>
    <scope>NUCLEOTIDE SEQUENCE [LARGE SCALE GENOMIC DNA]</scope>
    <source>
        <strain evidence="1 2">74A</strain>
    </source>
</reference>
<evidence type="ECO:0000313" key="1">
    <source>
        <dbReference type="EMBL" id="TCN77721.1"/>
    </source>
</evidence>
<dbReference type="Pfam" id="PF13957">
    <property type="entry name" value="YafO_toxin"/>
    <property type="match status" value="1"/>
</dbReference>
<organism evidence="1 2">
    <name type="scientific">Shewanella fodinae</name>
    <dbReference type="NCBI Taxonomy" id="552357"/>
    <lineage>
        <taxon>Bacteria</taxon>
        <taxon>Pseudomonadati</taxon>
        <taxon>Pseudomonadota</taxon>
        <taxon>Gammaproteobacteria</taxon>
        <taxon>Alteromonadales</taxon>
        <taxon>Shewanellaceae</taxon>
        <taxon>Shewanella</taxon>
    </lineage>
</organism>
<sequence length="126" mass="14521">MDRSIRVLTTANPVWKTPLGTEIVAHFKNYKARGITPLIFGRDAPLKRPKDAEFAALHHLHIGNFNAITRQYSRTSDTWLIYSVGFLKQNCFLLIDILSPDAHKDAERYAVMQPYIDTANRFREEC</sequence>
<comment type="caution">
    <text evidence="1">The sequence shown here is derived from an EMBL/GenBank/DDBJ whole genome shotgun (WGS) entry which is preliminary data.</text>
</comment>
<dbReference type="Proteomes" id="UP000294832">
    <property type="component" value="Unassembled WGS sequence"/>
</dbReference>
<name>A0A4R2F2T6_9GAMM</name>
<dbReference type="OrthoDB" id="6195342at2"/>
<protein>
    <submittedName>
        <fullName evidence="1">Type II toxin-antitoxin system toxin YafO</fullName>
    </submittedName>
</protein>